<dbReference type="EMBL" id="CP002623">
    <property type="protein sequence ID" value="AEI92311.1"/>
    <property type="molecule type" value="Genomic_DNA"/>
</dbReference>
<gene>
    <name evidence="1" type="ordered locus">RLO149_c002810</name>
</gene>
<dbReference type="OrthoDB" id="7857778at2"/>
<reference evidence="1 2" key="1">
    <citation type="journal article" date="2011" name="BMC Genomics">
        <title>Comparative genome analysis and genome-guided physiological analysis of Roseobacter litoralis.</title>
        <authorList>
            <person name="Kalhoefer D."/>
            <person name="Thole S."/>
            <person name="Voget S."/>
            <person name="Lehmann R."/>
            <person name="Liesegang H."/>
            <person name="Wollher A."/>
            <person name="Daniel R."/>
            <person name="Simon M."/>
            <person name="Brinkhoff T."/>
        </authorList>
    </citation>
    <scope>NUCLEOTIDE SEQUENCE [LARGE SCALE GENOMIC DNA]</scope>
    <source>
        <strain evidence="2">ATCC 49566 / DSM 6996 / JCM 21268 / NBRC 15278 / OCh 149</strain>
    </source>
</reference>
<keyword evidence="2" id="KW-1185">Reference proteome</keyword>
<sequence>MKNEKLAVETLLPPRFLFQIGAYLQTCAHIELAICAVITCLEGCFPPDDNWLNKYSKNRKTSTSELIKKLRRTNKAKNNHGFAKDLEKLVDWIDRFVDNRHLAAHGAFFGSPEGFLRVDYLRNTGKKKSPNYEQTRTAITEAMVTEVLNDANDIYLVLLGMLEQIKPGLSTDVHRVIVPLVEHPVSAK</sequence>
<proteinExistence type="predicted"/>
<dbReference type="RefSeq" id="WP_013960254.1">
    <property type="nucleotide sequence ID" value="NC_015730.1"/>
</dbReference>
<protein>
    <submittedName>
        <fullName evidence="1">Uncharacterized protein</fullName>
    </submittedName>
</protein>
<dbReference type="Proteomes" id="UP000001353">
    <property type="component" value="Chromosome"/>
</dbReference>
<evidence type="ECO:0000313" key="2">
    <source>
        <dbReference type="Proteomes" id="UP000001353"/>
    </source>
</evidence>
<evidence type="ECO:0000313" key="1">
    <source>
        <dbReference type="EMBL" id="AEI92311.1"/>
    </source>
</evidence>
<dbReference type="KEGG" id="rli:RLO149_c002810"/>
<dbReference type="AlphaFoldDB" id="F7ZGL1"/>
<organism evidence="1 2">
    <name type="scientific">Roseobacter litoralis (strain ATCC 49566 / DSM 6996 / JCM 21268 / NBRC 15278 / OCh 149)</name>
    <dbReference type="NCBI Taxonomy" id="391595"/>
    <lineage>
        <taxon>Bacteria</taxon>
        <taxon>Pseudomonadati</taxon>
        <taxon>Pseudomonadota</taxon>
        <taxon>Alphaproteobacteria</taxon>
        <taxon>Rhodobacterales</taxon>
        <taxon>Roseobacteraceae</taxon>
        <taxon>Roseobacter</taxon>
    </lineage>
</organism>
<name>F7ZGL1_ROSLO</name>
<dbReference type="HOGENOM" id="CLU_1440086_0_0_5"/>
<accession>F7ZGL1</accession>